<dbReference type="GO" id="GO:0015031">
    <property type="term" value="P:protein transport"/>
    <property type="evidence" value="ECO:0007669"/>
    <property type="project" value="UniProtKB-KW"/>
</dbReference>
<feature type="compositionally biased region" description="Polar residues" evidence="8">
    <location>
        <begin position="416"/>
        <end position="428"/>
    </location>
</feature>
<feature type="compositionally biased region" description="Basic and acidic residues" evidence="8">
    <location>
        <begin position="322"/>
        <end position="331"/>
    </location>
</feature>
<evidence type="ECO:0000256" key="6">
    <source>
        <dbReference type="ARBA" id="ARBA00023132"/>
    </source>
</evidence>
<dbReference type="Proteomes" id="UP000189274">
    <property type="component" value="Unassembled WGS sequence"/>
</dbReference>
<dbReference type="SMART" id="SM00160">
    <property type="entry name" value="RanBD"/>
    <property type="match status" value="1"/>
</dbReference>
<name>A0A1V2LGW7_PICKU</name>
<dbReference type="InterPro" id="IPR000156">
    <property type="entry name" value="Ran_bind_dom"/>
</dbReference>
<feature type="compositionally biased region" description="Basic and acidic residues" evidence="8">
    <location>
        <begin position="210"/>
        <end position="230"/>
    </location>
</feature>
<dbReference type="PANTHER" id="PTHR38697:SF1">
    <property type="entry name" value="NUCLEAR PORE COMPLEX PROTEIN SIMILAR TO S. CEREVISIAE NUP2 (EUROFUNG)"/>
    <property type="match status" value="1"/>
</dbReference>
<feature type="region of interest" description="Disordered" evidence="8">
    <location>
        <begin position="171"/>
        <end position="250"/>
    </location>
</feature>
<feature type="compositionally biased region" description="Basic and acidic residues" evidence="8">
    <location>
        <begin position="500"/>
        <end position="517"/>
    </location>
</feature>
<dbReference type="GO" id="GO:0005643">
    <property type="term" value="C:nuclear pore"/>
    <property type="evidence" value="ECO:0007669"/>
    <property type="project" value="UniProtKB-SubCell"/>
</dbReference>
<gene>
    <name evidence="10" type="ORF">BOH78_5311</name>
</gene>
<feature type="region of interest" description="Disordered" evidence="8">
    <location>
        <begin position="487"/>
        <end position="517"/>
    </location>
</feature>
<keyword evidence="7" id="KW-0539">Nucleus</keyword>
<feature type="compositionally biased region" description="Polar residues" evidence="8">
    <location>
        <begin position="459"/>
        <end position="468"/>
    </location>
</feature>
<evidence type="ECO:0000256" key="2">
    <source>
        <dbReference type="ARBA" id="ARBA00022448"/>
    </source>
</evidence>
<accession>A0A1V2LGW7</accession>
<dbReference type="Pfam" id="PF08911">
    <property type="entry name" value="NUP50"/>
    <property type="match status" value="1"/>
</dbReference>
<dbReference type="Pfam" id="PF00638">
    <property type="entry name" value="Ran_BP1"/>
    <property type="match status" value="1"/>
</dbReference>
<dbReference type="VEuPathDB" id="FungiDB:C5L36_0A02410"/>
<dbReference type="GO" id="GO:0051028">
    <property type="term" value="P:mRNA transport"/>
    <property type="evidence" value="ECO:0007669"/>
    <property type="project" value="UniProtKB-KW"/>
</dbReference>
<dbReference type="PROSITE" id="PS50196">
    <property type="entry name" value="RANBD1"/>
    <property type="match status" value="1"/>
</dbReference>
<keyword evidence="2" id="KW-0813">Transport</keyword>
<evidence type="ECO:0000256" key="8">
    <source>
        <dbReference type="SAM" id="MobiDB-lite"/>
    </source>
</evidence>
<feature type="region of interest" description="Disordered" evidence="8">
    <location>
        <begin position="1"/>
        <end position="39"/>
    </location>
</feature>
<feature type="compositionally biased region" description="Polar residues" evidence="8">
    <location>
        <begin position="27"/>
        <end position="36"/>
    </location>
</feature>
<dbReference type="Gene3D" id="2.30.29.30">
    <property type="entry name" value="Pleckstrin-homology domain (PH domain)/Phosphotyrosine-binding domain (PTB)"/>
    <property type="match status" value="1"/>
</dbReference>
<proteinExistence type="predicted"/>
<feature type="compositionally biased region" description="Basic and acidic residues" evidence="8">
    <location>
        <begin position="402"/>
        <end position="411"/>
    </location>
</feature>
<evidence type="ECO:0000256" key="1">
    <source>
        <dbReference type="ARBA" id="ARBA00004567"/>
    </source>
</evidence>
<dbReference type="AlphaFoldDB" id="A0A1V2LGW7"/>
<keyword evidence="4" id="KW-0653">Protein transport</keyword>
<feature type="compositionally biased region" description="Low complexity" evidence="8">
    <location>
        <begin position="429"/>
        <end position="450"/>
    </location>
</feature>
<reference evidence="11" key="1">
    <citation type="journal article" date="2017" name="Genome Announc.">
        <title>Genome sequences of Cyberlindnera fabianii 65, Pichia kudriavzevii 129, and Saccharomyces cerevisiae 131 isolated from fermented masau fruits in Zimbabwe.</title>
        <authorList>
            <person name="van Rijswijck I.M.H."/>
            <person name="Derks M.F.L."/>
            <person name="Abee T."/>
            <person name="de Ridder D."/>
            <person name="Smid E.J."/>
        </authorList>
    </citation>
    <scope>NUCLEOTIDE SEQUENCE [LARGE SCALE GENOMIC DNA]</scope>
    <source>
        <strain evidence="11">129</strain>
    </source>
</reference>
<dbReference type="PANTHER" id="PTHR38697">
    <property type="entry name" value="NUCLEAR PORE COMPLEX PROTEIN SIMILAR TO S. CEREVISIAE NUP2 (EUROFUNG)"/>
    <property type="match status" value="1"/>
</dbReference>
<evidence type="ECO:0000313" key="11">
    <source>
        <dbReference type="Proteomes" id="UP000189274"/>
    </source>
</evidence>
<sequence>MSGKRTKQQLTKDQVLARGADVDSSDGESQMDTPQVASAEVMATRKIAGANRRFMKRATRPSADANAALSIKQNKTSATFNGDVTYDSLTISQMKSLNANFLKSVNDGINKNPIADFSEICSKYLDYVKKVQEKKIDVKRLDVPKVEIKADVIKSADDKTKPNPFAMFASLNKSTEPESNQVTVSKAEISHQSSQPIKVEADPDSDNSDDSEKKQVEIKGPEFKIGELPKTKGGFKFGYVPPKDDSDSEDIEIKGPTFSTNVKISDAVFKFPTETNVKKEEVKPAFSFGKPEDKNEETKPAFSFGKPEDKNEETKPAFSFGKPEDKKEETKPAFSFGKPEDKKEETKPAFSFGKPEDKKEETKPAFSFGKPEDKKEETKPAFSFGKPEDKKEETKPAFSFGKPEDKKEETKPAFTFGSNTATQPSNTISAFQFGSSNSSSGTSAPSYAFSFGKKEGSKSDTSNPFNFGSNATFNNTSSSVFNFTAPSAKQTQSANGEDGESSKADVDPDANEVEKDTVQGSFAVVNLTKKVDVQNGEENEDVLILKRSKITKFNTETKAYDNVGVGEFKILKNVSNSKSRILVRSDGSGNVLLNVRVLPQMKYELMGEKKNMLRIPSVTSDGNLETYIARVKTSEDGEELLKTIQSCLIRVA</sequence>
<feature type="compositionally biased region" description="Polar residues" evidence="8">
    <location>
        <begin position="171"/>
        <end position="196"/>
    </location>
</feature>
<dbReference type="InterPro" id="IPR053074">
    <property type="entry name" value="NPC_Nucleoporin"/>
</dbReference>
<protein>
    <submittedName>
        <fullName evidence="10">Nucleoporin NUP2</fullName>
    </submittedName>
</protein>
<feature type="compositionally biased region" description="Basic and acidic residues" evidence="8">
    <location>
        <begin position="338"/>
        <end position="347"/>
    </location>
</feature>
<keyword evidence="6" id="KW-0906">Nuclear pore complex</keyword>
<comment type="subcellular location">
    <subcellularLocation>
        <location evidence="1">Nucleus</location>
        <location evidence="1">Nuclear pore complex</location>
    </subcellularLocation>
</comment>
<evidence type="ECO:0000313" key="10">
    <source>
        <dbReference type="EMBL" id="ONH70321.1"/>
    </source>
</evidence>
<dbReference type="SUPFAM" id="SSF50729">
    <property type="entry name" value="PH domain-like"/>
    <property type="match status" value="1"/>
</dbReference>
<organism evidence="10 11">
    <name type="scientific">Pichia kudriavzevii</name>
    <name type="common">Yeast</name>
    <name type="synonym">Issatchenkia orientalis</name>
    <dbReference type="NCBI Taxonomy" id="4909"/>
    <lineage>
        <taxon>Eukaryota</taxon>
        <taxon>Fungi</taxon>
        <taxon>Dikarya</taxon>
        <taxon>Ascomycota</taxon>
        <taxon>Saccharomycotina</taxon>
        <taxon>Pichiomycetes</taxon>
        <taxon>Pichiales</taxon>
        <taxon>Pichiaceae</taxon>
        <taxon>Pichia</taxon>
    </lineage>
</organism>
<feature type="compositionally biased region" description="Basic and acidic residues" evidence="8">
    <location>
        <begin position="306"/>
        <end position="315"/>
    </location>
</feature>
<feature type="domain" description="RanBD1" evidence="9">
    <location>
        <begin position="524"/>
        <end position="652"/>
    </location>
</feature>
<feature type="compositionally biased region" description="Basic and acidic residues" evidence="8">
    <location>
        <begin position="354"/>
        <end position="363"/>
    </location>
</feature>
<feature type="compositionally biased region" description="Basic and acidic residues" evidence="8">
    <location>
        <begin position="386"/>
        <end position="395"/>
    </location>
</feature>
<dbReference type="EMBL" id="MQVM01000152">
    <property type="protein sequence ID" value="ONH70321.1"/>
    <property type="molecule type" value="Genomic_DNA"/>
</dbReference>
<feature type="region of interest" description="Disordered" evidence="8">
    <location>
        <begin position="282"/>
        <end position="468"/>
    </location>
</feature>
<evidence type="ECO:0000256" key="4">
    <source>
        <dbReference type="ARBA" id="ARBA00022927"/>
    </source>
</evidence>
<evidence type="ECO:0000259" key="9">
    <source>
        <dbReference type="PROSITE" id="PS50196"/>
    </source>
</evidence>
<keyword evidence="5" id="KW-0811">Translocation</keyword>
<evidence type="ECO:0000256" key="3">
    <source>
        <dbReference type="ARBA" id="ARBA00022816"/>
    </source>
</evidence>
<feature type="compositionally biased region" description="Basic and acidic residues" evidence="8">
    <location>
        <begin position="290"/>
        <end position="299"/>
    </location>
</feature>
<comment type="caution">
    <text evidence="10">The sequence shown here is derived from an EMBL/GenBank/DDBJ whole genome shotgun (WGS) entry which is preliminary data.</text>
</comment>
<feature type="compositionally biased region" description="Basic and acidic residues" evidence="8">
    <location>
        <begin position="370"/>
        <end position="379"/>
    </location>
</feature>
<evidence type="ECO:0000256" key="5">
    <source>
        <dbReference type="ARBA" id="ARBA00023010"/>
    </source>
</evidence>
<dbReference type="InterPro" id="IPR011993">
    <property type="entry name" value="PH-like_dom_sf"/>
</dbReference>
<evidence type="ECO:0000256" key="7">
    <source>
        <dbReference type="ARBA" id="ARBA00023242"/>
    </source>
</evidence>
<dbReference type="InterPro" id="IPR015007">
    <property type="entry name" value="NUP2/50/61"/>
</dbReference>
<keyword evidence="3" id="KW-0509">mRNA transport</keyword>